<evidence type="ECO:0000256" key="1">
    <source>
        <dbReference type="ARBA" id="ARBA00007381"/>
    </source>
</evidence>
<evidence type="ECO:0000256" key="3">
    <source>
        <dbReference type="ARBA" id="ARBA00022840"/>
    </source>
</evidence>
<dbReference type="InterPro" id="IPR013126">
    <property type="entry name" value="Hsp_70_fam"/>
</dbReference>
<evidence type="ECO:0000256" key="2">
    <source>
        <dbReference type="ARBA" id="ARBA00022741"/>
    </source>
</evidence>
<dbReference type="Gene3D" id="1.20.1270.10">
    <property type="match status" value="1"/>
</dbReference>
<dbReference type="GO" id="GO:0004222">
    <property type="term" value="F:metalloendopeptidase activity"/>
    <property type="evidence" value="ECO:0007669"/>
    <property type="project" value="TreeGrafter"/>
</dbReference>
<dbReference type="InterPro" id="IPR029048">
    <property type="entry name" value="HSP70_C_sf"/>
</dbReference>
<protein>
    <submittedName>
        <fullName evidence="4">Uncharacterized protein</fullName>
    </submittedName>
</protein>
<evidence type="ECO:0000313" key="5">
    <source>
        <dbReference type="Proteomes" id="UP000494106"/>
    </source>
</evidence>
<reference evidence="4 5" key="1">
    <citation type="submission" date="2020-04" db="EMBL/GenBank/DDBJ databases">
        <authorList>
            <person name="Wallbank WR R."/>
            <person name="Pardo Diaz C."/>
            <person name="Kozak K."/>
            <person name="Martin S."/>
            <person name="Jiggins C."/>
            <person name="Moest M."/>
            <person name="Warren A I."/>
            <person name="Byers J.R.P. K."/>
            <person name="Montejo-Kovacevich G."/>
            <person name="Yen C E."/>
        </authorList>
    </citation>
    <scope>NUCLEOTIDE SEQUENCE [LARGE SCALE GENOMIC DNA]</scope>
</reference>
<dbReference type="PANTHER" id="PTHR10127:SF901">
    <property type="entry name" value="METALLOENDOPEPTIDASE"/>
    <property type="match status" value="1"/>
</dbReference>
<dbReference type="Gene3D" id="3.40.390.10">
    <property type="entry name" value="Collagenase (Catalytic Domain)"/>
    <property type="match status" value="1"/>
</dbReference>
<dbReference type="AlphaFoldDB" id="A0A8S1A973"/>
<organism evidence="4 5">
    <name type="scientific">Arctia plantaginis</name>
    <name type="common">Wood tiger moth</name>
    <name type="synonym">Phalaena plantaginis</name>
    <dbReference type="NCBI Taxonomy" id="874455"/>
    <lineage>
        <taxon>Eukaryota</taxon>
        <taxon>Metazoa</taxon>
        <taxon>Ecdysozoa</taxon>
        <taxon>Arthropoda</taxon>
        <taxon>Hexapoda</taxon>
        <taxon>Insecta</taxon>
        <taxon>Pterygota</taxon>
        <taxon>Neoptera</taxon>
        <taxon>Endopterygota</taxon>
        <taxon>Lepidoptera</taxon>
        <taxon>Glossata</taxon>
        <taxon>Ditrysia</taxon>
        <taxon>Noctuoidea</taxon>
        <taxon>Erebidae</taxon>
        <taxon>Arctiinae</taxon>
        <taxon>Arctia</taxon>
    </lineage>
</organism>
<dbReference type="GO" id="GO:0140662">
    <property type="term" value="F:ATP-dependent protein folding chaperone"/>
    <property type="evidence" value="ECO:0007669"/>
    <property type="project" value="InterPro"/>
</dbReference>
<comment type="caution">
    <text evidence="4">The sequence shown here is derived from an EMBL/GenBank/DDBJ whole genome shotgun (WGS) entry which is preliminary data.</text>
</comment>
<keyword evidence="2" id="KW-0547">Nucleotide-binding</keyword>
<gene>
    <name evidence="4" type="ORF">APLA_LOCUS8419</name>
</gene>
<keyword evidence="3" id="KW-0067">ATP-binding</keyword>
<dbReference type="OrthoDB" id="291007at2759"/>
<dbReference type="EMBL" id="CADEBC010000507">
    <property type="protein sequence ID" value="CAB3240953.1"/>
    <property type="molecule type" value="Genomic_DNA"/>
</dbReference>
<keyword evidence="5" id="KW-1185">Reference proteome</keyword>
<dbReference type="Pfam" id="PF00012">
    <property type="entry name" value="HSP70"/>
    <property type="match status" value="1"/>
</dbReference>
<sequence>MILDAVAHRLDDIENRRRLEARNQLETYVYQARRTITEHADKLTESEKEFMKQECQRTLEWLDMNTDCIEEEFQIKTTDCMRRWAQHFGCIELFKGGQHKQHAAMMVMAMLGFYFEVARHDRDKYIRVHMRHVRPGRRPRAVDQLEHTVKQLQTELGEREQELLLSDIEISNLPESPGENVFHSVELVAKKLGVTLEHRDIVFAERVGPRVARSRESGESAGAARCRRIVVRLARRGLREVNLDKLHHFEKIRDEATLDLPYDFKSATHPAWQFWRKIGKTGISTVATYKDKDPDGTIMRSLGQHHDLLSDSDIIKINSIYGLECFTENENRRAAGRKDET</sequence>
<name>A0A8S1A973_ARCPL</name>
<evidence type="ECO:0000313" key="4">
    <source>
        <dbReference type="EMBL" id="CAB3240953.1"/>
    </source>
</evidence>
<proteinExistence type="inferred from homology"/>
<dbReference type="PANTHER" id="PTHR10127">
    <property type="entry name" value="DISCOIDIN, CUB, EGF, LAMININ , AND ZINC METALLOPROTEASE DOMAIN CONTAINING"/>
    <property type="match status" value="1"/>
</dbReference>
<dbReference type="InterPro" id="IPR024079">
    <property type="entry name" value="MetalloPept_cat_dom_sf"/>
</dbReference>
<accession>A0A8S1A973</accession>
<dbReference type="GO" id="GO:0005524">
    <property type="term" value="F:ATP binding"/>
    <property type="evidence" value="ECO:0007669"/>
    <property type="project" value="UniProtKB-KW"/>
</dbReference>
<dbReference type="Proteomes" id="UP000494106">
    <property type="component" value="Unassembled WGS sequence"/>
</dbReference>
<comment type="similarity">
    <text evidence="1">Belongs to the heat shock protein 70 family.</text>
</comment>
<dbReference type="SUPFAM" id="SSF100934">
    <property type="entry name" value="Heat shock protein 70kD (HSP70), C-terminal subdomain"/>
    <property type="match status" value="1"/>
</dbReference>